<evidence type="ECO:0000313" key="3">
    <source>
        <dbReference type="EMBL" id="RBQ20091.1"/>
    </source>
</evidence>
<dbReference type="SMART" id="SM00903">
    <property type="entry name" value="Flavin_Reduct"/>
    <property type="match status" value="1"/>
</dbReference>
<dbReference type="InterPro" id="IPR002563">
    <property type="entry name" value="Flavin_Rdtase-like_dom"/>
</dbReference>
<proteinExistence type="predicted"/>
<evidence type="ECO:0000259" key="2">
    <source>
        <dbReference type="SMART" id="SM00903"/>
    </source>
</evidence>
<gene>
    <name evidence="3" type="ORF">DP939_09715</name>
</gene>
<evidence type="ECO:0000313" key="4">
    <source>
        <dbReference type="Proteomes" id="UP000253303"/>
    </source>
</evidence>
<dbReference type="InterPro" id="IPR050268">
    <property type="entry name" value="NADH-dep_flavin_reductase"/>
</dbReference>
<dbReference type="InterPro" id="IPR012349">
    <property type="entry name" value="Split_barrel_FMN-bd"/>
</dbReference>
<dbReference type="RefSeq" id="WP_113980296.1">
    <property type="nucleotide sequence ID" value="NZ_QMEY01000003.1"/>
</dbReference>
<dbReference type="GO" id="GO:0042602">
    <property type="term" value="F:riboflavin reductase (NADPH) activity"/>
    <property type="evidence" value="ECO:0007669"/>
    <property type="project" value="TreeGrafter"/>
</dbReference>
<dbReference type="EMBL" id="QMEY01000003">
    <property type="protein sequence ID" value="RBQ20091.1"/>
    <property type="molecule type" value="Genomic_DNA"/>
</dbReference>
<dbReference type="OrthoDB" id="9792858at2"/>
<dbReference type="Pfam" id="PF01613">
    <property type="entry name" value="Flavin_Reduct"/>
    <property type="match status" value="1"/>
</dbReference>
<keyword evidence="1" id="KW-0560">Oxidoreductase</keyword>
<reference evidence="3 4" key="1">
    <citation type="submission" date="2018-06" db="EMBL/GenBank/DDBJ databases">
        <title>Sphaerisporangium craniellae sp. nov., isolated from a marine sponge in the South China Sea.</title>
        <authorList>
            <person name="Li L."/>
        </authorList>
    </citation>
    <scope>NUCLEOTIDE SEQUENCE [LARGE SCALE GENOMIC DNA]</scope>
    <source>
        <strain evidence="3 4">LHW63015</strain>
    </source>
</reference>
<dbReference type="GO" id="GO:0010181">
    <property type="term" value="F:FMN binding"/>
    <property type="evidence" value="ECO:0007669"/>
    <property type="project" value="InterPro"/>
</dbReference>
<dbReference type="Gene3D" id="2.30.110.10">
    <property type="entry name" value="Electron Transport, Fmn-binding Protein, Chain A"/>
    <property type="match status" value="1"/>
</dbReference>
<dbReference type="PANTHER" id="PTHR30466:SF1">
    <property type="entry name" value="FMN REDUCTASE (NADH) RUTF"/>
    <property type="match status" value="1"/>
</dbReference>
<dbReference type="Proteomes" id="UP000253303">
    <property type="component" value="Unassembled WGS sequence"/>
</dbReference>
<sequence>MSADRPQSGLVSVRFSAGVADGCVDDDAFLAIMSAFPSGVTAVSTLDEHDQPVGLTCSAACSVSKSPPLLLVCIHNASRVLRSILDRELFLVNFLRDHREHISSLFASGADDRFTEIVWRPSRGAGLPWMPLDTIAYAECRVVHALRAGDHTIVIGAIVDGGHMGDELGPLMYWRRRYGRWPIEDDPVVAATTLAAEG</sequence>
<dbReference type="SUPFAM" id="SSF50475">
    <property type="entry name" value="FMN-binding split barrel"/>
    <property type="match status" value="1"/>
</dbReference>
<organism evidence="3 4">
    <name type="scientific">Spongiactinospora rosea</name>
    <dbReference type="NCBI Taxonomy" id="2248750"/>
    <lineage>
        <taxon>Bacteria</taxon>
        <taxon>Bacillati</taxon>
        <taxon>Actinomycetota</taxon>
        <taxon>Actinomycetes</taxon>
        <taxon>Streptosporangiales</taxon>
        <taxon>Streptosporangiaceae</taxon>
        <taxon>Spongiactinospora</taxon>
    </lineage>
</organism>
<protein>
    <submittedName>
        <fullName evidence="3">Flavin reductase</fullName>
    </submittedName>
</protein>
<feature type="domain" description="Flavin reductase like" evidence="2">
    <location>
        <begin position="33"/>
        <end position="180"/>
    </location>
</feature>
<accession>A0A366M1N2</accession>
<dbReference type="PANTHER" id="PTHR30466">
    <property type="entry name" value="FLAVIN REDUCTASE"/>
    <property type="match status" value="1"/>
</dbReference>
<dbReference type="AlphaFoldDB" id="A0A366M1N2"/>
<name>A0A366M1N2_9ACTN</name>
<comment type="caution">
    <text evidence="3">The sequence shown here is derived from an EMBL/GenBank/DDBJ whole genome shotgun (WGS) entry which is preliminary data.</text>
</comment>
<evidence type="ECO:0000256" key="1">
    <source>
        <dbReference type="ARBA" id="ARBA00023002"/>
    </source>
</evidence>
<keyword evidence="4" id="KW-1185">Reference proteome</keyword>